<gene>
    <name evidence="3" type="ORF">GCM10007890_66710</name>
</gene>
<keyword evidence="4" id="KW-1185">Reference proteome</keyword>
<protein>
    <submittedName>
        <fullName evidence="3">Uncharacterized protein</fullName>
    </submittedName>
</protein>
<name>A0AA37WXQ6_9HYPH</name>
<evidence type="ECO:0000256" key="2">
    <source>
        <dbReference type="SAM" id="Phobius"/>
    </source>
</evidence>
<accession>A0AA37WXQ6</accession>
<sequence length="104" mass="11147">MSDAVAHRAQAVALGVEAQAKSRLTQKRSINRPFTTHREASAGNRSPGPAMLDVVFWWCAVVAFAGSAALIGLALLAGRSLKSQPTGIQLTWEEPVPTRYFGRA</sequence>
<proteinExistence type="predicted"/>
<feature type="region of interest" description="Disordered" evidence="1">
    <location>
        <begin position="27"/>
        <end position="46"/>
    </location>
</feature>
<dbReference type="Proteomes" id="UP001157440">
    <property type="component" value="Unassembled WGS sequence"/>
</dbReference>
<organism evidence="3 4">
    <name type="scientific">Methylobacterium tardum</name>
    <dbReference type="NCBI Taxonomy" id="374432"/>
    <lineage>
        <taxon>Bacteria</taxon>
        <taxon>Pseudomonadati</taxon>
        <taxon>Pseudomonadota</taxon>
        <taxon>Alphaproteobacteria</taxon>
        <taxon>Hyphomicrobiales</taxon>
        <taxon>Methylobacteriaceae</taxon>
        <taxon>Methylobacterium</taxon>
    </lineage>
</organism>
<dbReference type="AlphaFoldDB" id="A0AA37WXQ6"/>
<keyword evidence="2" id="KW-0812">Transmembrane</keyword>
<dbReference type="EMBL" id="BSPL01000059">
    <property type="protein sequence ID" value="GLS74653.1"/>
    <property type="molecule type" value="Genomic_DNA"/>
</dbReference>
<evidence type="ECO:0000313" key="4">
    <source>
        <dbReference type="Proteomes" id="UP001157440"/>
    </source>
</evidence>
<evidence type="ECO:0000256" key="1">
    <source>
        <dbReference type="SAM" id="MobiDB-lite"/>
    </source>
</evidence>
<feature type="transmembrane region" description="Helical" evidence="2">
    <location>
        <begin position="55"/>
        <end position="76"/>
    </location>
</feature>
<evidence type="ECO:0000313" key="3">
    <source>
        <dbReference type="EMBL" id="GLS74653.1"/>
    </source>
</evidence>
<keyword evidence="2" id="KW-1133">Transmembrane helix</keyword>
<reference evidence="4" key="1">
    <citation type="journal article" date="2019" name="Int. J. Syst. Evol. Microbiol.">
        <title>The Global Catalogue of Microorganisms (GCM) 10K type strain sequencing project: providing services to taxonomists for standard genome sequencing and annotation.</title>
        <authorList>
            <consortium name="The Broad Institute Genomics Platform"/>
            <consortium name="The Broad Institute Genome Sequencing Center for Infectious Disease"/>
            <person name="Wu L."/>
            <person name="Ma J."/>
        </authorList>
    </citation>
    <scope>NUCLEOTIDE SEQUENCE [LARGE SCALE GENOMIC DNA]</scope>
    <source>
        <strain evidence="4">NBRC 103632</strain>
    </source>
</reference>
<keyword evidence="2" id="KW-0472">Membrane</keyword>
<comment type="caution">
    <text evidence="3">The sequence shown here is derived from an EMBL/GenBank/DDBJ whole genome shotgun (WGS) entry which is preliminary data.</text>
</comment>